<dbReference type="GO" id="GO:0005737">
    <property type="term" value="C:cytoplasm"/>
    <property type="evidence" value="ECO:0007669"/>
    <property type="project" value="UniProtKB-ARBA"/>
</dbReference>
<reference evidence="9" key="1">
    <citation type="submission" date="2016-10" db="EMBL/GenBank/DDBJ databases">
        <title>Sequence of Gallionella enrichment culture.</title>
        <authorList>
            <person name="Poehlein A."/>
            <person name="Muehling M."/>
            <person name="Daniel R."/>
        </authorList>
    </citation>
    <scope>NUCLEOTIDE SEQUENCE</scope>
</reference>
<evidence type="ECO:0000256" key="4">
    <source>
        <dbReference type="ARBA" id="ARBA00022670"/>
    </source>
</evidence>
<dbReference type="Pfam" id="PF02127">
    <property type="entry name" value="Peptidase_M18"/>
    <property type="match status" value="1"/>
</dbReference>
<dbReference type="Gene3D" id="3.40.630.10">
    <property type="entry name" value="Zn peptidases"/>
    <property type="match status" value="1"/>
</dbReference>
<keyword evidence="7" id="KW-0862">Zinc</keyword>
<comment type="cofactor">
    <cofactor evidence="1">
        <name>Zn(2+)</name>
        <dbReference type="ChEBI" id="CHEBI:29105"/>
    </cofactor>
</comment>
<dbReference type="NCBIfam" id="NF002759">
    <property type="entry name" value="PRK02813.1"/>
    <property type="match status" value="1"/>
</dbReference>
<keyword evidence="3 9" id="KW-0031">Aminopeptidase</keyword>
<dbReference type="GO" id="GO:0006508">
    <property type="term" value="P:proteolysis"/>
    <property type="evidence" value="ECO:0007669"/>
    <property type="project" value="UniProtKB-KW"/>
</dbReference>
<evidence type="ECO:0000256" key="2">
    <source>
        <dbReference type="ARBA" id="ARBA00008290"/>
    </source>
</evidence>
<dbReference type="GO" id="GO:0008270">
    <property type="term" value="F:zinc ion binding"/>
    <property type="evidence" value="ECO:0007669"/>
    <property type="project" value="InterPro"/>
</dbReference>
<dbReference type="SUPFAM" id="SSF53187">
    <property type="entry name" value="Zn-dependent exopeptidases"/>
    <property type="match status" value="1"/>
</dbReference>
<protein>
    <submittedName>
        <fullName evidence="9">Putative M18 family aminopeptidase 2</fullName>
        <ecNumber evidence="9">3.4.11.-</ecNumber>
    </submittedName>
</protein>
<comment type="caution">
    <text evidence="9">The sequence shown here is derived from an EMBL/GenBank/DDBJ whole genome shotgun (WGS) entry which is preliminary data.</text>
</comment>
<evidence type="ECO:0000256" key="5">
    <source>
        <dbReference type="ARBA" id="ARBA00022723"/>
    </source>
</evidence>
<evidence type="ECO:0000256" key="6">
    <source>
        <dbReference type="ARBA" id="ARBA00022801"/>
    </source>
</evidence>
<dbReference type="GO" id="GO:0004177">
    <property type="term" value="F:aminopeptidase activity"/>
    <property type="evidence" value="ECO:0007669"/>
    <property type="project" value="UniProtKB-KW"/>
</dbReference>
<keyword evidence="6 9" id="KW-0378">Hydrolase</keyword>
<dbReference type="PANTHER" id="PTHR28570:SF3">
    <property type="entry name" value="ASPARTYL AMINOPEPTIDASE"/>
    <property type="match status" value="1"/>
</dbReference>
<dbReference type="SUPFAM" id="SSF101821">
    <property type="entry name" value="Aminopeptidase/glucanase lid domain"/>
    <property type="match status" value="1"/>
</dbReference>
<organism evidence="9">
    <name type="scientific">mine drainage metagenome</name>
    <dbReference type="NCBI Taxonomy" id="410659"/>
    <lineage>
        <taxon>unclassified sequences</taxon>
        <taxon>metagenomes</taxon>
        <taxon>ecological metagenomes</taxon>
    </lineage>
</organism>
<dbReference type="EC" id="3.4.11.-" evidence="9"/>
<sequence>MNISAAHRIRAQDLLDFIDASPSPWHAVATAGQRLLDAGFTRLEESARWQLQPGGRYFVVRGGAALIAFVLGRKPLAQSGFRIVGAHTDSPGLRLKPHAAHACEGHLRLGVEIYGGPILASFTDRDLSLAGRVSVRSAQGFETRLLRFEAPLVRLPNLAIHMNREVNEQGLKLNRQTELPLLLGLLPQGLDANQQFRARIAEILAVAEQDILNSEFNVYDTQKGAFWGAEQEFIADSQLDNLASCHAALTALMATEAPDATCLCALFDHEEVGSGSAAGAGGSLLPDLINRIETAQGLDAEAHHQAAAHSYFISADMAHAYHPNFPASYEPDHKVMVNAGPVIKTNANQRYSTCADTAARFMLLCEAAGVPCQQYAHRTDLGCGSTIGPIVAARLGMPAVDVGSPMWAMHSIRESAGVLDHAHMIAVLQAAYGQ</sequence>
<dbReference type="Gene3D" id="2.30.250.10">
    <property type="entry name" value="Aminopeptidase i, Domain 2"/>
    <property type="match status" value="1"/>
</dbReference>
<gene>
    <name evidence="9" type="primary">apeB_5</name>
    <name evidence="9" type="ORF">GALL_361390</name>
</gene>
<evidence type="ECO:0000256" key="8">
    <source>
        <dbReference type="ARBA" id="ARBA00023049"/>
    </source>
</evidence>
<proteinExistence type="inferred from homology"/>
<evidence type="ECO:0000256" key="3">
    <source>
        <dbReference type="ARBA" id="ARBA00022438"/>
    </source>
</evidence>
<dbReference type="InterPro" id="IPR023358">
    <property type="entry name" value="Peptidase_M18_dom2"/>
</dbReference>
<evidence type="ECO:0000313" key="9">
    <source>
        <dbReference type="EMBL" id="OIQ82087.1"/>
    </source>
</evidence>
<dbReference type="GO" id="GO:0008237">
    <property type="term" value="F:metallopeptidase activity"/>
    <property type="evidence" value="ECO:0007669"/>
    <property type="project" value="UniProtKB-KW"/>
</dbReference>
<evidence type="ECO:0000256" key="7">
    <source>
        <dbReference type="ARBA" id="ARBA00022833"/>
    </source>
</evidence>
<accession>A0A1J5QQD7</accession>
<dbReference type="PRINTS" id="PR00932">
    <property type="entry name" value="AMINO1PTASE"/>
</dbReference>
<evidence type="ECO:0000256" key="1">
    <source>
        <dbReference type="ARBA" id="ARBA00001947"/>
    </source>
</evidence>
<name>A0A1J5QQD7_9ZZZZ</name>
<dbReference type="AlphaFoldDB" id="A0A1J5QQD7"/>
<comment type="similarity">
    <text evidence="2">Belongs to the peptidase M18 family.</text>
</comment>
<dbReference type="EMBL" id="MLJW01000845">
    <property type="protein sequence ID" value="OIQ82087.1"/>
    <property type="molecule type" value="Genomic_DNA"/>
</dbReference>
<keyword evidence="4" id="KW-0645">Protease</keyword>
<keyword evidence="5" id="KW-0479">Metal-binding</keyword>
<dbReference type="CDD" id="cd05658">
    <property type="entry name" value="M18_DAP"/>
    <property type="match status" value="1"/>
</dbReference>
<dbReference type="InterPro" id="IPR001948">
    <property type="entry name" value="Peptidase_M18"/>
</dbReference>
<dbReference type="PANTHER" id="PTHR28570">
    <property type="entry name" value="ASPARTYL AMINOPEPTIDASE"/>
    <property type="match status" value="1"/>
</dbReference>
<keyword evidence="8" id="KW-0482">Metalloprotease</keyword>